<dbReference type="AlphaFoldDB" id="A0A5C6MAW0"/>
<feature type="transmembrane region" description="Helical" evidence="5">
    <location>
        <begin position="284"/>
        <end position="311"/>
    </location>
</feature>
<keyword evidence="4 5" id="KW-0472">Membrane</keyword>
<evidence type="ECO:0000256" key="5">
    <source>
        <dbReference type="SAM" id="Phobius"/>
    </source>
</evidence>
<feature type="transmembrane region" description="Helical" evidence="5">
    <location>
        <begin position="41"/>
        <end position="59"/>
    </location>
</feature>
<dbReference type="InterPro" id="IPR052556">
    <property type="entry name" value="PolySynth_Transporter"/>
</dbReference>
<organism evidence="6 7">
    <name type="scientific">Dellaglioa algida</name>
    <dbReference type="NCBI Taxonomy" id="105612"/>
    <lineage>
        <taxon>Bacteria</taxon>
        <taxon>Bacillati</taxon>
        <taxon>Bacillota</taxon>
        <taxon>Bacilli</taxon>
        <taxon>Lactobacillales</taxon>
        <taxon>Lactobacillaceae</taxon>
        <taxon>Dellaglioa</taxon>
    </lineage>
</organism>
<feature type="transmembrane region" description="Helical" evidence="5">
    <location>
        <begin position="209"/>
        <end position="233"/>
    </location>
</feature>
<sequence>MQGLKKNFTYNVIYQALIVVFPIVITPYVSRVLGVSNLGVYGYTSAIAAYFALFAKLGINAHGNRIIAKSRENRDEMSKNFLATFMIQIILGILMTIIYILYVLIFINNNKVIFLIQGINIIACIFDITWFFQGLERFGVVIFRNVLVKIMTGVAIFTLVKSKEDLLVYTVILAVSQLVGFIIVFPYIKNEINFINPVKIRLRSHLKPITILFLPVIATSLFTSLDTIFVGIFSGVKQVGFYTMALSVVTMPKAIIGALGTTMLPRMSNIYAQSSTNSSKVANYLNITIMFTSTYAIGAMFGIIGVANVLIPIFLGPGYNQSILFVQILSIQIPFYAWGNLVRTQILIPKNEDKPYVISIILGAFVNIVINLILIPQIGALGAVIATVITEITLSVYEIIYVRNELKIKEFSLFILACILSGIIMMWVILMSNIVLKEGIGTLILQVLIGGVVFLILMIGYLLLSKNKIISDIKK</sequence>
<dbReference type="InterPro" id="IPR002797">
    <property type="entry name" value="Polysacc_synth"/>
</dbReference>
<comment type="caution">
    <text evidence="6">The sequence shown here is derived from an EMBL/GenBank/DDBJ whole genome shotgun (WGS) entry which is preliminary data.</text>
</comment>
<evidence type="ECO:0000256" key="1">
    <source>
        <dbReference type="ARBA" id="ARBA00004141"/>
    </source>
</evidence>
<evidence type="ECO:0000313" key="7">
    <source>
        <dbReference type="Proteomes" id="UP000321659"/>
    </source>
</evidence>
<accession>A0A5C6MAW0</accession>
<feature type="transmembrane region" description="Helical" evidence="5">
    <location>
        <begin position="113"/>
        <end position="132"/>
    </location>
</feature>
<dbReference type="PANTHER" id="PTHR43424:SF1">
    <property type="entry name" value="LOCUS PUTATIVE PROTEIN 1-RELATED"/>
    <property type="match status" value="1"/>
</dbReference>
<reference evidence="6 7" key="1">
    <citation type="submission" date="2019-04" db="EMBL/GenBank/DDBJ databases">
        <title>In vitro growth and metabolic characteristics of meat-borne Lactobacillus algidus strains.</title>
        <authorList>
            <person name="Sade E."/>
            <person name="Per J."/>
            <person name="Tytti H."/>
            <person name="Johanna B.K."/>
        </authorList>
    </citation>
    <scope>NUCLEOTIDE SEQUENCE [LARGE SCALE GENOMIC DNA]</scope>
    <source>
        <strain evidence="6 7">LTS37-1</strain>
    </source>
</reference>
<comment type="subcellular location">
    <subcellularLocation>
        <location evidence="1">Membrane</location>
        <topology evidence="1">Multi-pass membrane protein</topology>
    </subcellularLocation>
</comment>
<feature type="transmembrane region" description="Helical" evidence="5">
    <location>
        <begin position="141"/>
        <end position="160"/>
    </location>
</feature>
<dbReference type="EMBL" id="SRRQ01000004">
    <property type="protein sequence ID" value="TWW11172.1"/>
    <property type="molecule type" value="Genomic_DNA"/>
</dbReference>
<dbReference type="GO" id="GO:0016020">
    <property type="term" value="C:membrane"/>
    <property type="evidence" value="ECO:0007669"/>
    <property type="project" value="UniProtKB-SubCell"/>
</dbReference>
<feature type="transmembrane region" description="Helical" evidence="5">
    <location>
        <begin position="442"/>
        <end position="464"/>
    </location>
</feature>
<feature type="transmembrane region" description="Helical" evidence="5">
    <location>
        <begin position="12"/>
        <end position="29"/>
    </location>
</feature>
<evidence type="ECO:0000256" key="3">
    <source>
        <dbReference type="ARBA" id="ARBA00022989"/>
    </source>
</evidence>
<protein>
    <submittedName>
        <fullName evidence="6">Polysaccharide biosynthesis protein</fullName>
    </submittedName>
</protein>
<dbReference type="PANTHER" id="PTHR43424">
    <property type="entry name" value="LOCUS PUTATIVE PROTEIN 1-RELATED"/>
    <property type="match status" value="1"/>
</dbReference>
<evidence type="ECO:0000313" key="6">
    <source>
        <dbReference type="EMBL" id="TWW11172.1"/>
    </source>
</evidence>
<feature type="transmembrane region" description="Helical" evidence="5">
    <location>
        <begin position="166"/>
        <end position="188"/>
    </location>
</feature>
<dbReference type="Pfam" id="PF01943">
    <property type="entry name" value="Polysacc_synt"/>
    <property type="match status" value="1"/>
</dbReference>
<dbReference type="RefSeq" id="WP_146302553.1">
    <property type="nucleotide sequence ID" value="NZ_JANXKU010000002.1"/>
</dbReference>
<feature type="transmembrane region" description="Helical" evidence="5">
    <location>
        <begin position="355"/>
        <end position="374"/>
    </location>
</feature>
<keyword evidence="2 5" id="KW-0812">Transmembrane</keyword>
<evidence type="ECO:0000256" key="2">
    <source>
        <dbReference type="ARBA" id="ARBA00022692"/>
    </source>
</evidence>
<keyword evidence="3 5" id="KW-1133">Transmembrane helix</keyword>
<feature type="transmembrane region" description="Helical" evidence="5">
    <location>
        <begin position="323"/>
        <end position="343"/>
    </location>
</feature>
<evidence type="ECO:0000256" key="4">
    <source>
        <dbReference type="ARBA" id="ARBA00023136"/>
    </source>
</evidence>
<proteinExistence type="predicted"/>
<feature type="transmembrane region" description="Helical" evidence="5">
    <location>
        <begin position="413"/>
        <end position="436"/>
    </location>
</feature>
<name>A0A5C6MAW0_9LACO</name>
<gene>
    <name evidence="6" type="ORF">LABALGLTS371_06870</name>
</gene>
<feature type="transmembrane region" description="Helical" evidence="5">
    <location>
        <begin position="380"/>
        <end position="401"/>
    </location>
</feature>
<feature type="transmembrane region" description="Helical" evidence="5">
    <location>
        <begin position="80"/>
        <end position="107"/>
    </location>
</feature>
<feature type="transmembrane region" description="Helical" evidence="5">
    <location>
        <begin position="239"/>
        <end position="264"/>
    </location>
</feature>
<dbReference type="Proteomes" id="UP000321659">
    <property type="component" value="Unassembled WGS sequence"/>
</dbReference>